<name>A0A1E4RSY9_9ASCO</name>
<gene>
    <name evidence="1" type="ORF">HYPBUDRAFT_4251</name>
</gene>
<dbReference type="SUPFAM" id="SSF51430">
    <property type="entry name" value="NAD(P)-linked oxidoreductase"/>
    <property type="match status" value="1"/>
</dbReference>
<organism evidence="1 2">
    <name type="scientific">Hyphopichia burtonii NRRL Y-1933</name>
    <dbReference type="NCBI Taxonomy" id="984485"/>
    <lineage>
        <taxon>Eukaryota</taxon>
        <taxon>Fungi</taxon>
        <taxon>Dikarya</taxon>
        <taxon>Ascomycota</taxon>
        <taxon>Saccharomycotina</taxon>
        <taxon>Pichiomycetes</taxon>
        <taxon>Debaryomycetaceae</taxon>
        <taxon>Hyphopichia</taxon>
    </lineage>
</organism>
<evidence type="ECO:0000313" key="2">
    <source>
        <dbReference type="Proteomes" id="UP000095085"/>
    </source>
</evidence>
<evidence type="ECO:0000313" key="1">
    <source>
        <dbReference type="EMBL" id="ODV70376.1"/>
    </source>
</evidence>
<dbReference type="EMBL" id="KV454538">
    <property type="protein sequence ID" value="ODV70376.1"/>
    <property type="molecule type" value="Genomic_DNA"/>
</dbReference>
<dbReference type="GeneID" id="30997961"/>
<dbReference type="AlphaFoldDB" id="A0A1E4RSY9"/>
<dbReference type="RefSeq" id="XP_020079443.1">
    <property type="nucleotide sequence ID" value="XM_020223412.1"/>
</dbReference>
<evidence type="ECO:0008006" key="3">
    <source>
        <dbReference type="Google" id="ProtNLM"/>
    </source>
</evidence>
<keyword evidence="2" id="KW-1185">Reference proteome</keyword>
<sequence>MFSIFGFYFAVFKAIRFVMMADLGDRFATLEISLSCQDLIFNGVLEELSKTQIPIIAYSPLCRGLITDHAAETTDAFLDSIPKGDVRHHMDKFGPENYKHNIEIV</sequence>
<dbReference type="STRING" id="984485.A0A1E4RSY9"/>
<reference evidence="2" key="1">
    <citation type="submission" date="2016-05" db="EMBL/GenBank/DDBJ databases">
        <title>Comparative genomics of biotechnologically important yeasts.</title>
        <authorList>
            <consortium name="DOE Joint Genome Institute"/>
            <person name="Riley R."/>
            <person name="Haridas S."/>
            <person name="Wolfe K.H."/>
            <person name="Lopes M.R."/>
            <person name="Hittinger C.T."/>
            <person name="Goker M."/>
            <person name="Salamov A."/>
            <person name="Wisecaver J."/>
            <person name="Long T.M."/>
            <person name="Aerts A.L."/>
            <person name="Barry K."/>
            <person name="Choi C."/>
            <person name="Clum A."/>
            <person name="Coughlan A.Y."/>
            <person name="Deshpande S."/>
            <person name="Douglass A.P."/>
            <person name="Hanson S.J."/>
            <person name="Klenk H.-P."/>
            <person name="Labutti K."/>
            <person name="Lapidus A."/>
            <person name="Lindquist E."/>
            <person name="Lipzen A."/>
            <person name="Meier-Kolthoff J.P."/>
            <person name="Ohm R.A."/>
            <person name="Otillar R.P."/>
            <person name="Pangilinan J."/>
            <person name="Peng Y."/>
            <person name="Rokas A."/>
            <person name="Rosa C.A."/>
            <person name="Scheuner C."/>
            <person name="Sibirny A.A."/>
            <person name="Slot J.C."/>
            <person name="Stielow J.B."/>
            <person name="Sun H."/>
            <person name="Kurtzman C.P."/>
            <person name="Blackwell M."/>
            <person name="Grigoriev I.V."/>
            <person name="Jeffries T.W."/>
        </authorList>
    </citation>
    <scope>NUCLEOTIDE SEQUENCE [LARGE SCALE GENOMIC DNA]</scope>
    <source>
        <strain evidence="2">NRRL Y-1933</strain>
    </source>
</reference>
<dbReference type="Gene3D" id="3.20.20.100">
    <property type="entry name" value="NADP-dependent oxidoreductase domain"/>
    <property type="match status" value="1"/>
</dbReference>
<dbReference type="Proteomes" id="UP000095085">
    <property type="component" value="Unassembled WGS sequence"/>
</dbReference>
<accession>A0A1E4RSY9</accession>
<protein>
    <recommendedName>
        <fullName evidence="3">NADP-dependent oxidoreductase domain-containing protein</fullName>
    </recommendedName>
</protein>
<proteinExistence type="predicted"/>
<dbReference type="OrthoDB" id="37537at2759"/>
<dbReference type="InterPro" id="IPR036812">
    <property type="entry name" value="NAD(P)_OxRdtase_dom_sf"/>
</dbReference>